<comment type="caution">
    <text evidence="3">The sequence shown here is derived from an EMBL/GenBank/DDBJ whole genome shotgun (WGS) entry which is preliminary data.</text>
</comment>
<feature type="region of interest" description="Disordered" evidence="2">
    <location>
        <begin position="197"/>
        <end position="232"/>
    </location>
</feature>
<feature type="non-terminal residue" evidence="3">
    <location>
        <position position="1"/>
    </location>
</feature>
<name>A0A5J4WAP5_9EUKA</name>
<feature type="compositionally biased region" description="Low complexity" evidence="2">
    <location>
        <begin position="445"/>
        <end position="462"/>
    </location>
</feature>
<feature type="coiled-coil region" evidence="1">
    <location>
        <begin position="105"/>
        <end position="142"/>
    </location>
</feature>
<organism evidence="3 4">
    <name type="scientific">Streblomastix strix</name>
    <dbReference type="NCBI Taxonomy" id="222440"/>
    <lineage>
        <taxon>Eukaryota</taxon>
        <taxon>Metamonada</taxon>
        <taxon>Preaxostyla</taxon>
        <taxon>Oxymonadida</taxon>
        <taxon>Streblomastigidae</taxon>
        <taxon>Streblomastix</taxon>
    </lineage>
</organism>
<feature type="region of interest" description="Disordered" evidence="2">
    <location>
        <begin position="445"/>
        <end position="465"/>
    </location>
</feature>
<evidence type="ECO:0000256" key="2">
    <source>
        <dbReference type="SAM" id="MobiDB-lite"/>
    </source>
</evidence>
<accession>A0A5J4WAP5</accession>
<dbReference type="InterPro" id="IPR016024">
    <property type="entry name" value="ARM-type_fold"/>
</dbReference>
<dbReference type="EMBL" id="SNRW01002781">
    <property type="protein sequence ID" value="KAA6391725.1"/>
    <property type="molecule type" value="Genomic_DNA"/>
</dbReference>
<dbReference type="AlphaFoldDB" id="A0A5J4WAP5"/>
<feature type="region of interest" description="Disordered" evidence="2">
    <location>
        <begin position="1"/>
        <end position="95"/>
    </location>
</feature>
<feature type="region of interest" description="Disordered" evidence="2">
    <location>
        <begin position="696"/>
        <end position="716"/>
    </location>
</feature>
<sequence>LDHFGNTQFQNSSNAQFERSFNQQEPLDVTQLTTQTPQRLQKQPLPHSALSNSQVNSSSEQQLQQLGQGQAQIQASQSVSSIGTPSGAKGPEVNSHEMIILGKMIEEMKNEMTVMKETMLREKQERDQEKELEKQLEQERNAVLTRKMTERKVLTERRKIQEQKYNDNMSETEQTVDWHQRIRERDLDIENLESELNEEREQRMRAQDHLKRVKDEQRRNNEKKEREDRIQREKIIQKEKDWQQREKEFVGKENKINDLNREIHVLKERYDELKRQKDRQQQQLQEEIRQLKESGAQSKDADKDQKGKKTGPGSGEVNQKGVYFEPVELLDVSYVKVLLGAAKYCDPLHTLQKAALPLLSGAVRKLETSQKVLLCSSGILDDLASVLDNKMEKDKTQHPAFSATVESACKALDGLLKDNKEGVQYALSKKFISVIRKLLSTSAQGQQQGSSSSSGSTISTASDDPRDKQVIGLKRVQVSILARLTVHGNDEQRDQLVKFGVLTTFVEILSQENKNAQQSRLLLSKGADQDEAAVSDAVIAINNIVLGGARRSDPSKQHPYLPEMEVCSGIDALYEVFSRITRDKEKEKENEQRGKRIERKDDDSDDRTTTQRNTAICIGRLYRATRLPSKYASVVDFLKDIALGRDFQRDKEKNKQILWNALGTLGYLAINEANHSPILRNDFIPNILDTLEQEFQKDKSKTKTSGPQKSGVGSAAGGTMHFSLGLLETLWKQGRSQTKRIVADSVTRHNQFMRQLSEYSDENVAGRARTILSNVEKDKGKE</sequence>
<feature type="region of interest" description="Disordered" evidence="2">
    <location>
        <begin position="292"/>
        <end position="318"/>
    </location>
</feature>
<feature type="compositionally biased region" description="Basic and acidic residues" evidence="2">
    <location>
        <begin position="584"/>
        <end position="609"/>
    </location>
</feature>
<evidence type="ECO:0000313" key="3">
    <source>
        <dbReference type="EMBL" id="KAA6391725.1"/>
    </source>
</evidence>
<dbReference type="InterPro" id="IPR011989">
    <property type="entry name" value="ARM-like"/>
</dbReference>
<feature type="region of interest" description="Disordered" evidence="2">
    <location>
        <begin position="584"/>
        <end position="610"/>
    </location>
</feature>
<dbReference type="SUPFAM" id="SSF48371">
    <property type="entry name" value="ARM repeat"/>
    <property type="match status" value="1"/>
</dbReference>
<protein>
    <submittedName>
        <fullName evidence="3">Uncharacterized protein</fullName>
    </submittedName>
</protein>
<keyword evidence="1" id="KW-0175">Coiled coil</keyword>
<feature type="compositionally biased region" description="Low complexity" evidence="2">
    <location>
        <begin position="30"/>
        <end position="83"/>
    </location>
</feature>
<dbReference type="Gene3D" id="1.25.10.10">
    <property type="entry name" value="Leucine-rich Repeat Variant"/>
    <property type="match status" value="1"/>
</dbReference>
<evidence type="ECO:0000313" key="4">
    <source>
        <dbReference type="Proteomes" id="UP000324800"/>
    </source>
</evidence>
<dbReference type="Proteomes" id="UP000324800">
    <property type="component" value="Unassembled WGS sequence"/>
</dbReference>
<evidence type="ECO:0000256" key="1">
    <source>
        <dbReference type="SAM" id="Coils"/>
    </source>
</evidence>
<feature type="compositionally biased region" description="Polar residues" evidence="2">
    <location>
        <begin position="1"/>
        <end position="25"/>
    </location>
</feature>
<reference evidence="3 4" key="1">
    <citation type="submission" date="2019-03" db="EMBL/GenBank/DDBJ databases">
        <title>Single cell metagenomics reveals metabolic interactions within the superorganism composed of flagellate Streblomastix strix and complex community of Bacteroidetes bacteria on its surface.</title>
        <authorList>
            <person name="Treitli S.C."/>
            <person name="Kolisko M."/>
            <person name="Husnik F."/>
            <person name="Keeling P."/>
            <person name="Hampl V."/>
        </authorList>
    </citation>
    <scope>NUCLEOTIDE SEQUENCE [LARGE SCALE GENOMIC DNA]</scope>
    <source>
        <strain evidence="3">ST1C</strain>
    </source>
</reference>
<gene>
    <name evidence="3" type="ORF">EZS28_012745</name>
</gene>
<proteinExistence type="predicted"/>